<evidence type="ECO:0000313" key="8">
    <source>
        <dbReference type="Proteomes" id="UP001524460"/>
    </source>
</evidence>
<dbReference type="InterPro" id="IPR036162">
    <property type="entry name" value="Resolvase-like_N_sf"/>
</dbReference>
<evidence type="ECO:0000256" key="5">
    <source>
        <dbReference type="SAM" id="MobiDB-lite"/>
    </source>
</evidence>
<evidence type="ECO:0000256" key="2">
    <source>
        <dbReference type="ARBA" id="ARBA00023125"/>
    </source>
</evidence>
<feature type="region of interest" description="Disordered" evidence="5">
    <location>
        <begin position="136"/>
        <end position="160"/>
    </location>
</feature>
<sequence>MPHRTFAYCRVSTVEQTTENQVLAIRSAGYAVPNNRVVAEQVSGSVPAMQREGFRTLIDHKLEPGDTLIVLKLDRLGRDNIDVQQTIGTLGERGINVVSLDLPVADLASSEGKLMLQMFSAFAEFERNRIRERTQEGLNRAKAQGKAQGKKLGRPAATDTTEKVLQCKAEGLSQSLTAKQLGLGIATVKRHWNKQPSTTSMVSKIWPPQDS</sequence>
<dbReference type="PANTHER" id="PTHR30461:SF2">
    <property type="entry name" value="SERINE RECOMBINASE PINE-RELATED"/>
    <property type="match status" value="1"/>
</dbReference>
<comment type="caution">
    <text evidence="7">The sequence shown here is derived from an EMBL/GenBank/DDBJ whole genome shotgun (WGS) entry which is preliminary data.</text>
</comment>
<dbReference type="InterPro" id="IPR050639">
    <property type="entry name" value="SSR_resolvase"/>
</dbReference>
<dbReference type="Proteomes" id="UP001524460">
    <property type="component" value="Unassembled WGS sequence"/>
</dbReference>
<dbReference type="Pfam" id="PF00239">
    <property type="entry name" value="Resolvase"/>
    <property type="match status" value="1"/>
</dbReference>
<dbReference type="PROSITE" id="PS00397">
    <property type="entry name" value="RECOMBINASES_1"/>
    <property type="match status" value="1"/>
</dbReference>
<evidence type="ECO:0000313" key="7">
    <source>
        <dbReference type="EMBL" id="MCQ1061337.1"/>
    </source>
</evidence>
<dbReference type="Gene3D" id="3.40.50.1390">
    <property type="entry name" value="Resolvase, N-terminal catalytic domain"/>
    <property type="match status" value="1"/>
</dbReference>
<dbReference type="PROSITE" id="PS00398">
    <property type="entry name" value="RECOMBINASES_2"/>
    <property type="match status" value="1"/>
</dbReference>
<protein>
    <submittedName>
        <fullName evidence="7">Recombinase family protein</fullName>
    </submittedName>
</protein>
<dbReference type="SMART" id="SM00857">
    <property type="entry name" value="Resolvase"/>
    <property type="match status" value="1"/>
</dbReference>
<dbReference type="SUPFAM" id="SSF53041">
    <property type="entry name" value="Resolvase-like"/>
    <property type="match status" value="1"/>
</dbReference>
<evidence type="ECO:0000256" key="4">
    <source>
        <dbReference type="PROSITE-ProRule" id="PRU10137"/>
    </source>
</evidence>
<dbReference type="PANTHER" id="PTHR30461">
    <property type="entry name" value="DNA-INVERTASE FROM LAMBDOID PROPHAGE"/>
    <property type="match status" value="1"/>
</dbReference>
<organism evidence="7 8">
    <name type="scientific">Photobacterium pectinilyticum</name>
    <dbReference type="NCBI Taxonomy" id="2906793"/>
    <lineage>
        <taxon>Bacteria</taxon>
        <taxon>Pseudomonadati</taxon>
        <taxon>Pseudomonadota</taxon>
        <taxon>Gammaproteobacteria</taxon>
        <taxon>Vibrionales</taxon>
        <taxon>Vibrionaceae</taxon>
        <taxon>Photobacterium</taxon>
    </lineage>
</organism>
<dbReference type="InterPro" id="IPR006118">
    <property type="entry name" value="Recombinase_CS"/>
</dbReference>
<keyword evidence="8" id="KW-1185">Reference proteome</keyword>
<proteinExistence type="predicted"/>
<reference evidence="7 8" key="1">
    <citation type="submission" date="2022-07" db="EMBL/GenBank/DDBJ databases">
        <title>Photobacterium pectinilyticum sp. nov., a marine bacterium isolated from surface seawater of Qingdao offshore.</title>
        <authorList>
            <person name="Wang X."/>
        </authorList>
    </citation>
    <scope>NUCLEOTIDE SEQUENCE [LARGE SCALE GENOMIC DNA]</scope>
    <source>
        <strain evidence="7 8">ZSDE20</strain>
    </source>
</reference>
<dbReference type="PROSITE" id="PS51736">
    <property type="entry name" value="RECOMBINASES_3"/>
    <property type="match status" value="1"/>
</dbReference>
<accession>A0ABT1N9V3</accession>
<feature type="active site" description="O-(5'-phospho-DNA)-serine intermediate" evidence="4">
    <location>
        <position position="12"/>
    </location>
</feature>
<dbReference type="RefSeq" id="WP_255045454.1">
    <property type="nucleotide sequence ID" value="NZ_JANEYT010000145.1"/>
</dbReference>
<evidence type="ECO:0000256" key="1">
    <source>
        <dbReference type="ARBA" id="ARBA00022908"/>
    </source>
</evidence>
<evidence type="ECO:0000259" key="6">
    <source>
        <dbReference type="PROSITE" id="PS51736"/>
    </source>
</evidence>
<name>A0ABT1N9V3_9GAMM</name>
<keyword evidence="2" id="KW-0238">DNA-binding</keyword>
<dbReference type="CDD" id="cd03768">
    <property type="entry name" value="SR_ResInv"/>
    <property type="match status" value="1"/>
</dbReference>
<keyword evidence="1" id="KW-0229">DNA integration</keyword>
<dbReference type="InterPro" id="IPR006119">
    <property type="entry name" value="Resolv_N"/>
</dbReference>
<keyword evidence="3" id="KW-0233">DNA recombination</keyword>
<evidence type="ECO:0000256" key="3">
    <source>
        <dbReference type="ARBA" id="ARBA00023172"/>
    </source>
</evidence>
<dbReference type="EMBL" id="JANEYT010000145">
    <property type="protein sequence ID" value="MCQ1061337.1"/>
    <property type="molecule type" value="Genomic_DNA"/>
</dbReference>
<feature type="domain" description="Resolvase/invertase-type recombinase catalytic" evidence="6">
    <location>
        <begin position="4"/>
        <end position="145"/>
    </location>
</feature>
<gene>
    <name evidence="7" type="ORF">NHN17_25295</name>
</gene>